<gene>
    <name evidence="2" type="ORF">EVAR_22685_1</name>
</gene>
<dbReference type="AlphaFoldDB" id="A0A4C1US83"/>
<dbReference type="Proteomes" id="UP000299102">
    <property type="component" value="Unassembled WGS sequence"/>
</dbReference>
<evidence type="ECO:0000313" key="3">
    <source>
        <dbReference type="Proteomes" id="UP000299102"/>
    </source>
</evidence>
<proteinExistence type="predicted"/>
<evidence type="ECO:0000313" key="2">
    <source>
        <dbReference type="EMBL" id="GBP29315.1"/>
    </source>
</evidence>
<organism evidence="2 3">
    <name type="scientific">Eumeta variegata</name>
    <name type="common">Bagworm moth</name>
    <name type="synonym">Eumeta japonica</name>
    <dbReference type="NCBI Taxonomy" id="151549"/>
    <lineage>
        <taxon>Eukaryota</taxon>
        <taxon>Metazoa</taxon>
        <taxon>Ecdysozoa</taxon>
        <taxon>Arthropoda</taxon>
        <taxon>Hexapoda</taxon>
        <taxon>Insecta</taxon>
        <taxon>Pterygota</taxon>
        <taxon>Neoptera</taxon>
        <taxon>Endopterygota</taxon>
        <taxon>Lepidoptera</taxon>
        <taxon>Glossata</taxon>
        <taxon>Ditrysia</taxon>
        <taxon>Tineoidea</taxon>
        <taxon>Psychidae</taxon>
        <taxon>Oiketicinae</taxon>
        <taxon>Eumeta</taxon>
    </lineage>
</organism>
<accession>A0A4C1US83</accession>
<reference evidence="2 3" key="1">
    <citation type="journal article" date="2019" name="Commun. Biol.">
        <title>The bagworm genome reveals a unique fibroin gene that provides high tensile strength.</title>
        <authorList>
            <person name="Kono N."/>
            <person name="Nakamura H."/>
            <person name="Ohtoshi R."/>
            <person name="Tomita M."/>
            <person name="Numata K."/>
            <person name="Arakawa K."/>
        </authorList>
    </citation>
    <scope>NUCLEOTIDE SEQUENCE [LARGE SCALE GENOMIC DNA]</scope>
</reference>
<protein>
    <submittedName>
        <fullName evidence="2">Uncharacterized protein</fullName>
    </submittedName>
</protein>
<dbReference type="EMBL" id="BGZK01000219">
    <property type="protein sequence ID" value="GBP29315.1"/>
    <property type="molecule type" value="Genomic_DNA"/>
</dbReference>
<feature type="region of interest" description="Disordered" evidence="1">
    <location>
        <begin position="65"/>
        <end position="122"/>
    </location>
</feature>
<evidence type="ECO:0000256" key="1">
    <source>
        <dbReference type="SAM" id="MobiDB-lite"/>
    </source>
</evidence>
<sequence>METDIEPPINLGGDFNSDVYQNQSVLRFMKEECKLEGCQSHQTTRRNAYLDLFFTTLLMDKRVREPPEHRWSPSPMDTHDSGGVTSALGRNSTSLRLLAMSKQGRKSSRRRGSGSYDDSAPR</sequence>
<feature type="compositionally biased region" description="Basic residues" evidence="1">
    <location>
        <begin position="103"/>
        <end position="112"/>
    </location>
</feature>
<keyword evidence="3" id="KW-1185">Reference proteome</keyword>
<name>A0A4C1US83_EUMVA</name>
<comment type="caution">
    <text evidence="2">The sequence shown here is derived from an EMBL/GenBank/DDBJ whole genome shotgun (WGS) entry which is preliminary data.</text>
</comment>